<evidence type="ECO:0000313" key="4">
    <source>
        <dbReference type="EMBL" id="CAF3617289.1"/>
    </source>
</evidence>
<dbReference type="Proteomes" id="UP000663845">
    <property type="component" value="Unassembled WGS sequence"/>
</dbReference>
<feature type="region of interest" description="Disordered" evidence="2">
    <location>
        <begin position="293"/>
        <end position="376"/>
    </location>
</feature>
<reference evidence="3" key="1">
    <citation type="submission" date="2021-02" db="EMBL/GenBank/DDBJ databases">
        <authorList>
            <person name="Nowell W R."/>
        </authorList>
    </citation>
    <scope>NUCLEOTIDE SEQUENCE</scope>
</reference>
<feature type="region of interest" description="Disordered" evidence="2">
    <location>
        <begin position="61"/>
        <end position="91"/>
    </location>
</feature>
<feature type="compositionally biased region" description="Pro residues" evidence="2">
    <location>
        <begin position="208"/>
        <end position="227"/>
    </location>
</feature>
<feature type="coiled-coil region" evidence="1">
    <location>
        <begin position="641"/>
        <end position="675"/>
    </location>
</feature>
<gene>
    <name evidence="3" type="ORF">JYZ213_LOCUS36387</name>
    <name evidence="4" type="ORF">OXD698_LOCUS7238</name>
</gene>
<dbReference type="Proteomes" id="UP000663844">
    <property type="component" value="Unassembled WGS sequence"/>
</dbReference>
<comment type="caution">
    <text evidence="3">The sequence shown here is derived from an EMBL/GenBank/DDBJ whole genome shotgun (WGS) entry which is preliminary data.</text>
</comment>
<dbReference type="EMBL" id="CAJNOG010000880">
    <property type="protein sequence ID" value="CAF1375922.1"/>
    <property type="molecule type" value="Genomic_DNA"/>
</dbReference>
<feature type="compositionally biased region" description="Low complexity" evidence="2">
    <location>
        <begin position="298"/>
        <end position="315"/>
    </location>
</feature>
<protein>
    <submittedName>
        <fullName evidence="3">Uncharacterized protein</fullName>
    </submittedName>
</protein>
<evidence type="ECO:0000313" key="5">
    <source>
        <dbReference type="Proteomes" id="UP000663845"/>
    </source>
</evidence>
<name>A0A815JF79_9BILA</name>
<evidence type="ECO:0000256" key="2">
    <source>
        <dbReference type="SAM" id="MobiDB-lite"/>
    </source>
</evidence>
<evidence type="ECO:0000256" key="1">
    <source>
        <dbReference type="SAM" id="Coils"/>
    </source>
</evidence>
<proteinExistence type="predicted"/>
<dbReference type="EMBL" id="CAJOAZ010000328">
    <property type="protein sequence ID" value="CAF3617289.1"/>
    <property type="molecule type" value="Genomic_DNA"/>
</dbReference>
<evidence type="ECO:0000313" key="3">
    <source>
        <dbReference type="EMBL" id="CAF1375922.1"/>
    </source>
</evidence>
<organism evidence="3 5">
    <name type="scientific">Adineta steineri</name>
    <dbReference type="NCBI Taxonomy" id="433720"/>
    <lineage>
        <taxon>Eukaryota</taxon>
        <taxon>Metazoa</taxon>
        <taxon>Spiralia</taxon>
        <taxon>Gnathifera</taxon>
        <taxon>Rotifera</taxon>
        <taxon>Eurotatoria</taxon>
        <taxon>Bdelloidea</taxon>
        <taxon>Adinetida</taxon>
        <taxon>Adinetidae</taxon>
        <taxon>Adineta</taxon>
    </lineage>
</organism>
<feature type="region of interest" description="Disordered" evidence="2">
    <location>
        <begin position="205"/>
        <end position="227"/>
    </location>
</feature>
<accession>A0A815JF79</accession>
<keyword evidence="1" id="KW-0175">Coiled coil</keyword>
<sequence>MIPDEKTSSVSRQEFIDLLCRITKSNEEMTPTIPTETNEADVTIIDDDDDKTAVEEGEIITLDDDDDENNNNTKEMEDGEITESQGSDNDDVEELNLRLNALRSLAGAKQQRRPKTKKFKSKRKRYINDDIDLRSPLKNRSSRHISQTSNYDDREYLLDKDYRQPSVFDMLLSLISPDNNTSIHNKKLHDNYDIQHMDIVEDQSILAPPLPPLPPPPPPLPPNHLPFFDPLPPLPPPPPSLLFDFPVNQSFPLNNWPRPNFVQQQPVQPELWPQSYHTSTDVDLRHQLMNNHHHHHQMPPQNEQSQYKKSQQQQQRRQKRSKKLPKKYHQEPESKSPVMITSTTNDIEKEQSPSLINNDTIPNGNGKGGDDDDEEEERLLREELLRTLSTKRKITIIEQTNPEPERIVTIEPSISPTPIITPPASVTINKPIEASIKSQYSINQRYKRVKANTSLTNVSNKTETTTTTTTTVVRTTQPVFQTRNKIVRANENDIMDIPQSNPIIITFDDQTTDDDEQQLQQQQQYALKKTNESTYLIADEERQAIKRLQQLQEEVIRRSNAIELTTKPVVQKVQTPPPPSADIVQEAIPSTDELSILFEKRYEINYNWLQLKNVKGEETFFFSSRMLLSGRSKYADIQEKMKKKKLENGLLAREIEKLEEQLVTKKAQITNNNALLQYWQKEAMAIAQNIKHQENFILQSAVFKSVKPTSSSIVKPRAAIKFDYANISNMFEESNTQMLLSMLICPMNFYQKLRPYSRWLKTISKKFQELSIENNSCLLLRTRSFPTENNEQYWKTCLQSYFIDANHILCPYELQGSCKAQHCIYQHQHQISTRIDQFLSSKNFNEMNKQKILNQIDSICSLQPFDMDLSIFEKRITDKQYQRCRIKLDRYLTNYHEDFRYFRSQLNNDNQSTIHPILVSVSDQLDSDDFSPEHAVADLVEGLESQRTNAQLWCLYLEFSSWHMSSTELQHLCFAALKNSQSYDLFWTIFYLCTNNLEELISLYLTFIQSTQFDFHNPSYAICELAMFHANLALNYDQAYQTIKNYLSNSLLKDEHRIYLILILLYMFVFGSYPRNLYQQIDENRFIKPIDLEPFICPWYALSNYTHLQNEIDQFFDDFVNSMELLENNLALFINKLHYLNATKRFNESKFYNELLLETFPYSIELWIELLINPELSQHIPETLERARKTTGIYYEFVYSLSSVMNIEELLTNETIPAKTYREKFFFDLCHLLLNSNIELKEKKLEQNILRYNGELRDIVILDILFHLSEYSTGVQQKIILKILNYSLTNDDYHQRILILYSFFRLIPMSRVFDIVIDCFLSIHIDQYEWILKPFIYRLLDVSLKKDRNTLIWIRFDAFAKQLIYNTQCQEIYVTILQRLITSMEDKNKIARLCRLFEKQFPNCGIISQQLRQMIFNSTMTTNDTGTTIIS</sequence>
<feature type="compositionally biased region" description="Polar residues" evidence="2">
    <location>
        <begin position="352"/>
        <end position="363"/>
    </location>
</feature>
<feature type="compositionally biased region" description="Basic residues" evidence="2">
    <location>
        <begin position="316"/>
        <end position="327"/>
    </location>
</feature>